<dbReference type="AlphaFoldDB" id="A0A108EJB6"/>
<dbReference type="RefSeq" id="WP_060347790.1">
    <property type="nucleotide sequence ID" value="NZ_LPLZ01000057.1"/>
</dbReference>
<organism evidence="1 2">
    <name type="scientific">Burkholderia territorii</name>
    <dbReference type="NCBI Taxonomy" id="1503055"/>
    <lineage>
        <taxon>Bacteria</taxon>
        <taxon>Pseudomonadati</taxon>
        <taxon>Pseudomonadota</taxon>
        <taxon>Betaproteobacteria</taxon>
        <taxon>Burkholderiales</taxon>
        <taxon>Burkholderiaceae</taxon>
        <taxon>Burkholderia</taxon>
        <taxon>Burkholderia cepacia complex</taxon>
    </lineage>
</organism>
<gene>
    <name evidence="1" type="ORF">WT83_19170</name>
</gene>
<accession>A0A108EJB6</accession>
<evidence type="ECO:0000313" key="2">
    <source>
        <dbReference type="Proteomes" id="UP000068016"/>
    </source>
</evidence>
<reference evidence="1 2" key="1">
    <citation type="submission" date="2015-11" db="EMBL/GenBank/DDBJ databases">
        <title>Expanding the genomic diversity of Burkholderia species for the development of highly accurate diagnostics.</title>
        <authorList>
            <person name="Sahl J."/>
            <person name="Keim P."/>
            <person name="Wagner D."/>
        </authorList>
    </citation>
    <scope>NUCLEOTIDE SEQUENCE [LARGE SCALE GENOMIC DNA]</scope>
    <source>
        <strain evidence="1 2">MSMB793WGS</strain>
    </source>
</reference>
<protein>
    <submittedName>
        <fullName evidence="1">Uncharacterized protein</fullName>
    </submittedName>
</protein>
<dbReference type="Proteomes" id="UP000068016">
    <property type="component" value="Unassembled WGS sequence"/>
</dbReference>
<sequence length="67" mass="7460">MDAKYITDPQAGDVTLAVSLELSASQWKVALHDDFREKPAVHTVSALQADVRLQAALGLIEQQKRKW</sequence>
<evidence type="ECO:0000313" key="1">
    <source>
        <dbReference type="EMBL" id="KWN12311.1"/>
    </source>
</evidence>
<dbReference type="EMBL" id="LPLZ01000057">
    <property type="protein sequence ID" value="KWN12311.1"/>
    <property type="molecule type" value="Genomic_DNA"/>
</dbReference>
<name>A0A108EJB6_9BURK</name>
<proteinExistence type="predicted"/>
<comment type="caution">
    <text evidence="1">The sequence shown here is derived from an EMBL/GenBank/DDBJ whole genome shotgun (WGS) entry which is preliminary data.</text>
</comment>